<evidence type="ECO:0000313" key="2">
    <source>
        <dbReference type="EMBL" id="KUI67341.1"/>
    </source>
</evidence>
<keyword evidence="3" id="KW-1185">Reference proteome</keyword>
<protein>
    <submittedName>
        <fullName evidence="2">Uncharacterized protein</fullName>
    </submittedName>
</protein>
<dbReference type="EMBL" id="CM003100">
    <property type="protein sequence ID" value="KUI67341.1"/>
    <property type="molecule type" value="Genomic_DNA"/>
</dbReference>
<accession>A0A194VT17</accession>
<feature type="compositionally biased region" description="Polar residues" evidence="1">
    <location>
        <begin position="82"/>
        <end position="92"/>
    </location>
</feature>
<dbReference type="Proteomes" id="UP000078559">
    <property type="component" value="Chromosome 3"/>
</dbReference>
<organism evidence="2 3">
    <name type="scientific">Cytospora mali</name>
    <name type="common">Apple Valsa canker fungus</name>
    <name type="synonym">Valsa mali</name>
    <dbReference type="NCBI Taxonomy" id="578113"/>
    <lineage>
        <taxon>Eukaryota</taxon>
        <taxon>Fungi</taxon>
        <taxon>Dikarya</taxon>
        <taxon>Ascomycota</taxon>
        <taxon>Pezizomycotina</taxon>
        <taxon>Sordariomycetes</taxon>
        <taxon>Sordariomycetidae</taxon>
        <taxon>Diaporthales</taxon>
        <taxon>Cytosporaceae</taxon>
        <taxon>Cytospora</taxon>
    </lineage>
</organism>
<proteinExistence type="predicted"/>
<feature type="region of interest" description="Disordered" evidence="1">
    <location>
        <begin position="142"/>
        <end position="187"/>
    </location>
</feature>
<feature type="compositionally biased region" description="Basic and acidic residues" evidence="1">
    <location>
        <begin position="96"/>
        <end position="106"/>
    </location>
</feature>
<gene>
    <name evidence="2" type="ORF">VM1G_02738</name>
</gene>
<feature type="compositionally biased region" description="Low complexity" evidence="1">
    <location>
        <begin position="142"/>
        <end position="161"/>
    </location>
</feature>
<dbReference type="AlphaFoldDB" id="A0A194VT17"/>
<feature type="region of interest" description="Disordered" evidence="1">
    <location>
        <begin position="35"/>
        <end position="106"/>
    </location>
</feature>
<reference evidence="2" key="1">
    <citation type="submission" date="2014-12" db="EMBL/GenBank/DDBJ databases">
        <title>Genome Sequence of Valsa Canker Pathogens Uncovers a Specific Adaption of Colonization on Woody Bark.</title>
        <authorList>
            <person name="Yin Z."/>
            <person name="Liu H."/>
            <person name="Gao X."/>
            <person name="Li Z."/>
            <person name="Song N."/>
            <person name="Ke X."/>
            <person name="Dai Q."/>
            <person name="Wu Y."/>
            <person name="Sun Y."/>
            <person name="Xu J.-R."/>
            <person name="Kang Z.K."/>
            <person name="Wang L."/>
            <person name="Huang L."/>
        </authorList>
    </citation>
    <scope>NUCLEOTIDE SEQUENCE [LARGE SCALE GENOMIC DNA]</scope>
    <source>
        <strain evidence="2">03-8</strain>
    </source>
</reference>
<sequence length="187" mass="20259">MESIQLAQMLADISDLSAALSTQDARAAAALVNANKTLPTNPPPPSQQAQGQSDSLKPSRASSSTPGNRFDQLGRRVLTPPLTRSNSNQGSIPGTPREHHPTGDDVDKASTLMALYEIRNKIKQQDNTSLIRAREKIDAMIAKQKAATEQQQQGKQGDASQSLERPRPMSRYTFPRADSRSATPGEK</sequence>
<evidence type="ECO:0000256" key="1">
    <source>
        <dbReference type="SAM" id="MobiDB-lite"/>
    </source>
</evidence>
<name>A0A194VT17_CYTMA</name>
<dbReference type="SMR" id="A0A194VT17"/>
<evidence type="ECO:0000313" key="3">
    <source>
        <dbReference type="Proteomes" id="UP000078559"/>
    </source>
</evidence>
<dbReference type="OrthoDB" id="3519533at2759"/>